<protein>
    <submittedName>
        <fullName evidence="1">Uncharacterized protein</fullName>
    </submittedName>
</protein>
<dbReference type="EMBL" id="JACXXH010000004">
    <property type="protein sequence ID" value="MBD3863516.1"/>
    <property type="molecule type" value="Genomic_DNA"/>
</dbReference>
<dbReference type="InterPro" id="IPR023214">
    <property type="entry name" value="HAD_sf"/>
</dbReference>
<proteinExistence type="predicted"/>
<keyword evidence="2" id="KW-1185">Reference proteome</keyword>
<evidence type="ECO:0000313" key="2">
    <source>
        <dbReference type="Proteomes" id="UP000627521"/>
    </source>
</evidence>
<gene>
    <name evidence="1" type="ORF">IEG06_08630</name>
</gene>
<accession>A0ABR8LUZ3</accession>
<dbReference type="Proteomes" id="UP000627521">
    <property type="component" value="Unassembled WGS sequence"/>
</dbReference>
<evidence type="ECO:0000313" key="1">
    <source>
        <dbReference type="EMBL" id="MBD3863516.1"/>
    </source>
</evidence>
<reference evidence="1 2" key="1">
    <citation type="submission" date="2020-09" db="EMBL/GenBank/DDBJ databases">
        <title>Bacillus nautilus sp. nov., Chryseoglobus crepusculi sp. nov, and Psychrobacter noctis sp. nov., isolated from deep-sea sponges from the equatorial Atlantic.</title>
        <authorList>
            <person name="Stennett H.L."/>
            <person name="Williams S.E."/>
        </authorList>
    </citation>
    <scope>NUCLEOTIDE SEQUENCE [LARGE SCALE GENOMIC DNA]</scope>
    <source>
        <strain evidence="1 2">28M-24</strain>
    </source>
</reference>
<organism evidence="1 2">
    <name type="scientific">Olleya marilimosa</name>
    <dbReference type="NCBI Taxonomy" id="272164"/>
    <lineage>
        <taxon>Bacteria</taxon>
        <taxon>Pseudomonadati</taxon>
        <taxon>Bacteroidota</taxon>
        <taxon>Flavobacteriia</taxon>
        <taxon>Flavobacteriales</taxon>
        <taxon>Flavobacteriaceae</taxon>
    </lineage>
</organism>
<sequence>MKFIILKAVRGNDKINCKAFVSSLSKYKNQLQIMEGASFDIKVLATAAPNCYSKIIALQEGFDVCLATNTPINNYQQDFENVKEVKKQSVINYLQSLSIDHVDTIVTDHYDDLPLIKIAKQVILVNPSKETQNILKQNQIFFNIV</sequence>
<name>A0ABR8LUZ3_9FLAO</name>
<dbReference type="Gene3D" id="3.40.50.1000">
    <property type="entry name" value="HAD superfamily/HAD-like"/>
    <property type="match status" value="1"/>
</dbReference>
<comment type="caution">
    <text evidence="1">The sequence shown here is derived from an EMBL/GenBank/DDBJ whole genome shotgun (WGS) entry which is preliminary data.</text>
</comment>